<proteinExistence type="inferred from homology"/>
<name>A0ABV6FU83_9BACT</name>
<evidence type="ECO:0000256" key="3">
    <source>
        <dbReference type="RuleBase" id="RU000363"/>
    </source>
</evidence>
<dbReference type="EMBL" id="JBHLWI010000029">
    <property type="protein sequence ID" value="MFC0263169.1"/>
    <property type="molecule type" value="Genomic_DNA"/>
</dbReference>
<dbReference type="PANTHER" id="PTHR24322:SF736">
    <property type="entry name" value="RETINOL DEHYDROGENASE 10"/>
    <property type="match status" value="1"/>
</dbReference>
<comment type="similarity">
    <text evidence="1 3">Belongs to the short-chain dehydrogenases/reductases (SDR) family.</text>
</comment>
<gene>
    <name evidence="4" type="ORF">ACFFIP_10785</name>
</gene>
<keyword evidence="5" id="KW-1185">Reference proteome</keyword>
<sequence>MSTFNQQNILITGGASGIGKIMGRIALEKGARNLVIWDIDQEAMNRTAKEFAHLGQVTTQKVDVSQLDEIKIACLELEKENLQINILINNAGIIVGGNFWQNSHEKIQKTMAINTAALMHLTREILPGMMDRKQGHIVNISSAASLVANPKMSVYAASKWAVTAWSESLRLELEAVGSPVNVTTVTPSYISTGMFEGVKTHWIQPILEPEKTAQRIIRAVEKDKIIIRMPWSVYMTPFLKGLLPIRWFDLVVGKWLKVYKSMDEFRGKKIL</sequence>
<dbReference type="Pfam" id="PF00106">
    <property type="entry name" value="adh_short"/>
    <property type="match status" value="1"/>
</dbReference>
<dbReference type="Proteomes" id="UP001589797">
    <property type="component" value="Unassembled WGS sequence"/>
</dbReference>
<evidence type="ECO:0000256" key="1">
    <source>
        <dbReference type="ARBA" id="ARBA00006484"/>
    </source>
</evidence>
<dbReference type="PRINTS" id="PR00080">
    <property type="entry name" value="SDRFAMILY"/>
</dbReference>
<dbReference type="InterPro" id="IPR020904">
    <property type="entry name" value="Sc_DH/Rdtase_CS"/>
</dbReference>
<dbReference type="SUPFAM" id="SSF51735">
    <property type="entry name" value="NAD(P)-binding Rossmann-fold domains"/>
    <property type="match status" value="1"/>
</dbReference>
<dbReference type="Gene3D" id="3.40.50.720">
    <property type="entry name" value="NAD(P)-binding Rossmann-like Domain"/>
    <property type="match status" value="1"/>
</dbReference>
<dbReference type="RefSeq" id="WP_382387638.1">
    <property type="nucleotide sequence ID" value="NZ_JBHLWI010000029.1"/>
</dbReference>
<reference evidence="4 5" key="1">
    <citation type="submission" date="2024-09" db="EMBL/GenBank/DDBJ databases">
        <authorList>
            <person name="Sun Q."/>
            <person name="Mori K."/>
        </authorList>
    </citation>
    <scope>NUCLEOTIDE SEQUENCE [LARGE SCALE GENOMIC DNA]</scope>
    <source>
        <strain evidence="4 5">CCM 7650</strain>
    </source>
</reference>
<dbReference type="InterPro" id="IPR002347">
    <property type="entry name" value="SDR_fam"/>
</dbReference>
<dbReference type="CDD" id="cd05339">
    <property type="entry name" value="17beta-HSDXI-like_SDR_c"/>
    <property type="match status" value="1"/>
</dbReference>
<keyword evidence="2" id="KW-0560">Oxidoreductase</keyword>
<organism evidence="4 5">
    <name type="scientific">Fontibacter flavus</name>
    <dbReference type="NCBI Taxonomy" id="654838"/>
    <lineage>
        <taxon>Bacteria</taxon>
        <taxon>Pseudomonadati</taxon>
        <taxon>Bacteroidota</taxon>
        <taxon>Cytophagia</taxon>
        <taxon>Cytophagales</taxon>
        <taxon>Cyclobacteriaceae</taxon>
        <taxon>Fontibacter</taxon>
    </lineage>
</organism>
<evidence type="ECO:0000313" key="4">
    <source>
        <dbReference type="EMBL" id="MFC0263169.1"/>
    </source>
</evidence>
<evidence type="ECO:0000256" key="2">
    <source>
        <dbReference type="ARBA" id="ARBA00023002"/>
    </source>
</evidence>
<evidence type="ECO:0000313" key="5">
    <source>
        <dbReference type="Proteomes" id="UP001589797"/>
    </source>
</evidence>
<dbReference type="PROSITE" id="PS00061">
    <property type="entry name" value="ADH_SHORT"/>
    <property type="match status" value="1"/>
</dbReference>
<dbReference type="InterPro" id="IPR036291">
    <property type="entry name" value="NAD(P)-bd_dom_sf"/>
</dbReference>
<dbReference type="PRINTS" id="PR00081">
    <property type="entry name" value="GDHRDH"/>
</dbReference>
<accession>A0ABV6FU83</accession>
<protein>
    <submittedName>
        <fullName evidence="4">SDR family oxidoreductase</fullName>
    </submittedName>
</protein>
<dbReference type="PANTHER" id="PTHR24322">
    <property type="entry name" value="PKSB"/>
    <property type="match status" value="1"/>
</dbReference>
<comment type="caution">
    <text evidence="4">The sequence shown here is derived from an EMBL/GenBank/DDBJ whole genome shotgun (WGS) entry which is preliminary data.</text>
</comment>